<gene>
    <name evidence="2" type="ORF">KGM_205232A</name>
</gene>
<evidence type="ECO:0000313" key="3">
    <source>
        <dbReference type="Proteomes" id="UP000007151"/>
    </source>
</evidence>
<evidence type="ECO:0000313" key="2">
    <source>
        <dbReference type="EMBL" id="OWR47097.1"/>
    </source>
</evidence>
<feature type="non-terminal residue" evidence="2">
    <location>
        <position position="63"/>
    </location>
</feature>
<feature type="chain" id="PRO_5012916773" evidence="1">
    <location>
        <begin position="31"/>
        <end position="63"/>
    </location>
</feature>
<dbReference type="Proteomes" id="UP000007151">
    <property type="component" value="Unassembled WGS sequence"/>
</dbReference>
<dbReference type="InParanoid" id="A0A212F055"/>
<organism evidence="2 3">
    <name type="scientific">Danaus plexippus plexippus</name>
    <dbReference type="NCBI Taxonomy" id="278856"/>
    <lineage>
        <taxon>Eukaryota</taxon>
        <taxon>Metazoa</taxon>
        <taxon>Ecdysozoa</taxon>
        <taxon>Arthropoda</taxon>
        <taxon>Hexapoda</taxon>
        <taxon>Insecta</taxon>
        <taxon>Pterygota</taxon>
        <taxon>Neoptera</taxon>
        <taxon>Endopterygota</taxon>
        <taxon>Lepidoptera</taxon>
        <taxon>Glossata</taxon>
        <taxon>Ditrysia</taxon>
        <taxon>Papilionoidea</taxon>
        <taxon>Nymphalidae</taxon>
        <taxon>Danainae</taxon>
        <taxon>Danaini</taxon>
        <taxon>Danaina</taxon>
        <taxon>Danaus</taxon>
        <taxon>Danaus</taxon>
    </lineage>
</organism>
<sequence>MTPKTCSCNAHVCVSISLIVVVSLVTRSFGANISFPNDKLDEANEWLNRVYEMNSTGDVLDRF</sequence>
<dbReference type="EMBL" id="AGBW02011181">
    <property type="protein sequence ID" value="OWR47097.1"/>
    <property type="molecule type" value="Genomic_DNA"/>
</dbReference>
<accession>A0A212F055</accession>
<keyword evidence="3" id="KW-1185">Reference proteome</keyword>
<protein>
    <submittedName>
        <fullName evidence="2">Serine proteinase protein 1</fullName>
    </submittedName>
</protein>
<comment type="caution">
    <text evidence="2">The sequence shown here is derived from an EMBL/GenBank/DDBJ whole genome shotgun (WGS) entry which is preliminary data.</text>
</comment>
<reference evidence="2 3" key="1">
    <citation type="journal article" date="2011" name="Cell">
        <title>The monarch butterfly genome yields insights into long-distance migration.</title>
        <authorList>
            <person name="Zhan S."/>
            <person name="Merlin C."/>
            <person name="Boore J.L."/>
            <person name="Reppert S.M."/>
        </authorList>
    </citation>
    <scope>NUCLEOTIDE SEQUENCE [LARGE SCALE GENOMIC DNA]</scope>
    <source>
        <strain evidence="2">F-2</strain>
    </source>
</reference>
<dbReference type="AlphaFoldDB" id="A0A212F055"/>
<name>A0A212F055_DANPL</name>
<proteinExistence type="predicted"/>
<evidence type="ECO:0000256" key="1">
    <source>
        <dbReference type="SAM" id="SignalP"/>
    </source>
</evidence>
<dbReference type="KEGG" id="dpl:KGM_205232A"/>
<keyword evidence="1" id="KW-0732">Signal</keyword>
<feature type="signal peptide" evidence="1">
    <location>
        <begin position="1"/>
        <end position="30"/>
    </location>
</feature>